<dbReference type="AlphaFoldDB" id="A0A6L2M8X3"/>
<name>A0A6L2M8X3_TANCI</name>
<protein>
    <submittedName>
        <fullName evidence="2">Uncharacterized protein</fullName>
    </submittedName>
</protein>
<evidence type="ECO:0000313" key="2">
    <source>
        <dbReference type="EMBL" id="GEU69014.1"/>
    </source>
</evidence>
<proteinExistence type="predicted"/>
<gene>
    <name evidence="2" type="ORF">Tci_040992</name>
</gene>
<accession>A0A6L2M8X3</accession>
<evidence type="ECO:0000256" key="1">
    <source>
        <dbReference type="SAM" id="Coils"/>
    </source>
</evidence>
<dbReference type="EMBL" id="BKCJ010005856">
    <property type="protein sequence ID" value="GEU69014.1"/>
    <property type="molecule type" value="Genomic_DNA"/>
</dbReference>
<reference evidence="2" key="1">
    <citation type="journal article" date="2019" name="Sci. Rep.">
        <title>Draft genome of Tanacetum cinerariifolium, the natural source of mosquito coil.</title>
        <authorList>
            <person name="Yamashiro T."/>
            <person name="Shiraishi A."/>
            <person name="Satake H."/>
            <person name="Nakayama K."/>
        </authorList>
    </citation>
    <scope>NUCLEOTIDE SEQUENCE</scope>
</reference>
<keyword evidence="1" id="KW-0175">Coiled coil</keyword>
<feature type="coiled-coil region" evidence="1">
    <location>
        <begin position="22"/>
        <end position="49"/>
    </location>
</feature>
<sequence length="459" mass="52772">MNICTKFQKKVIDLEDELKSTKTTQQTKIEGLERRVKKLEKKKRSRTYKLKRLYKFCLTARVISSFDDGVLDKEDASKQKRINEIDDDEDIALVSTYDDVNDDEGIEVEEEVVVKIVTTAKMIIDYVVDVAQVTTAVADIPISAAETIVTTAPTTTAKNITQAPKLRGVMIQEPDESATPKISSLQPLQVKDKSKGKAIMIEEPKVPKKRKVPERLDKEYAERLQAKMHAKIDEEERIASEKAQKKHEENKGLINTWEDIQAKIYADALLAQRWHVEEAKEEKMEEDKEFTELRQCLEIIPDDGDDVTIDATPLSSSKLLKNFDREDLEVLWRIVKEIVEKTQLVDYMDNFILHTLKSMFEHHVEDNSIQMFLLVEKMYPLTNYTLQQMFNDDNIKFRGGLLGYKDLMVLIMIKAAQKTKFKLLLLMVIKDKRLSVSAASAKSYCCQFKLKLLVKVTTA</sequence>
<comment type="caution">
    <text evidence="2">The sequence shown here is derived from an EMBL/GenBank/DDBJ whole genome shotgun (WGS) entry which is preliminary data.</text>
</comment>
<organism evidence="2">
    <name type="scientific">Tanacetum cinerariifolium</name>
    <name type="common">Dalmatian daisy</name>
    <name type="synonym">Chrysanthemum cinerariifolium</name>
    <dbReference type="NCBI Taxonomy" id="118510"/>
    <lineage>
        <taxon>Eukaryota</taxon>
        <taxon>Viridiplantae</taxon>
        <taxon>Streptophyta</taxon>
        <taxon>Embryophyta</taxon>
        <taxon>Tracheophyta</taxon>
        <taxon>Spermatophyta</taxon>
        <taxon>Magnoliopsida</taxon>
        <taxon>eudicotyledons</taxon>
        <taxon>Gunneridae</taxon>
        <taxon>Pentapetalae</taxon>
        <taxon>asterids</taxon>
        <taxon>campanulids</taxon>
        <taxon>Asterales</taxon>
        <taxon>Asteraceae</taxon>
        <taxon>Asteroideae</taxon>
        <taxon>Anthemideae</taxon>
        <taxon>Anthemidinae</taxon>
        <taxon>Tanacetum</taxon>
    </lineage>
</organism>